<organism evidence="1">
    <name type="scientific">marine sediment metagenome</name>
    <dbReference type="NCBI Taxonomy" id="412755"/>
    <lineage>
        <taxon>unclassified sequences</taxon>
        <taxon>metagenomes</taxon>
        <taxon>ecological metagenomes</taxon>
    </lineage>
</organism>
<dbReference type="EMBL" id="LAZR01006266">
    <property type="protein sequence ID" value="KKM93426.1"/>
    <property type="molecule type" value="Genomic_DNA"/>
</dbReference>
<name>A0A0F9M257_9ZZZZ</name>
<reference evidence="1" key="1">
    <citation type="journal article" date="2015" name="Nature">
        <title>Complex archaea that bridge the gap between prokaryotes and eukaryotes.</title>
        <authorList>
            <person name="Spang A."/>
            <person name="Saw J.H."/>
            <person name="Jorgensen S.L."/>
            <person name="Zaremba-Niedzwiedzka K."/>
            <person name="Martijn J."/>
            <person name="Lind A.E."/>
            <person name="van Eijk R."/>
            <person name="Schleper C."/>
            <person name="Guy L."/>
            <person name="Ettema T.J."/>
        </authorList>
    </citation>
    <scope>NUCLEOTIDE SEQUENCE</scope>
</reference>
<protein>
    <submittedName>
        <fullName evidence="1">Uncharacterized protein</fullName>
    </submittedName>
</protein>
<proteinExistence type="predicted"/>
<evidence type="ECO:0000313" key="1">
    <source>
        <dbReference type="EMBL" id="KKM93426.1"/>
    </source>
</evidence>
<sequence length="108" mass="13118">MKLNNLPRDILAKVWFYDVFLLCVSGFSIDEVSEITNIDKEDVTNACRRFLKFDGWVISLDYNPWFFYKDLTEREMYGIIDDEDLEKITMELCERFDKIRKELDKYYD</sequence>
<comment type="caution">
    <text evidence="1">The sequence shown here is derived from an EMBL/GenBank/DDBJ whole genome shotgun (WGS) entry which is preliminary data.</text>
</comment>
<accession>A0A0F9M257</accession>
<dbReference type="AlphaFoldDB" id="A0A0F9M257"/>
<gene>
    <name evidence="1" type="ORF">LCGC14_1208580</name>
</gene>